<dbReference type="PROSITE" id="PS50125">
    <property type="entry name" value="GUANYLATE_CYCLASE_2"/>
    <property type="match status" value="1"/>
</dbReference>
<dbReference type="GO" id="GO:0008074">
    <property type="term" value="C:guanylate cyclase complex, soluble"/>
    <property type="evidence" value="ECO:0000318"/>
    <property type="project" value="GO_Central"/>
</dbReference>
<feature type="transmembrane region" description="Helical" evidence="1">
    <location>
        <begin position="51"/>
        <end position="70"/>
    </location>
</feature>
<feature type="transmembrane region" description="Helical" evidence="1">
    <location>
        <begin position="609"/>
        <end position="637"/>
    </location>
</feature>
<dbReference type="GO" id="GO:0070482">
    <property type="term" value="P:response to oxygen levels"/>
    <property type="evidence" value="ECO:0000318"/>
    <property type="project" value="GO_Central"/>
</dbReference>
<dbReference type="VEuPathDB" id="TrichDB:TVAGG3_0332130"/>
<protein>
    <submittedName>
        <fullName evidence="3">Adenylate and Guanylate cyclase catalytic domain containing protein</fullName>
    </submittedName>
</protein>
<dbReference type="InParanoid" id="A2GB93"/>
<gene>
    <name evidence="3" type="ORF">TVAG_564290</name>
</gene>
<dbReference type="SMR" id="A2GB93"/>
<feature type="transmembrane region" description="Helical" evidence="1">
    <location>
        <begin position="108"/>
        <end position="125"/>
    </location>
</feature>
<dbReference type="EMBL" id="DS114893">
    <property type="protein sequence ID" value="EAX85576.1"/>
    <property type="molecule type" value="Genomic_DNA"/>
</dbReference>
<keyword evidence="4" id="KW-1185">Reference proteome</keyword>
<keyword evidence="1" id="KW-0472">Membrane</keyword>
<evidence type="ECO:0000259" key="2">
    <source>
        <dbReference type="PROSITE" id="PS50125"/>
    </source>
</evidence>
<dbReference type="Gene3D" id="3.30.70.1230">
    <property type="entry name" value="Nucleotide cyclase"/>
    <property type="match status" value="1"/>
</dbReference>
<dbReference type="eggNOG" id="KOG3619">
    <property type="taxonomic scope" value="Eukaryota"/>
</dbReference>
<keyword evidence="1" id="KW-0812">Transmembrane</keyword>
<dbReference type="CDD" id="cd07302">
    <property type="entry name" value="CHD"/>
    <property type="match status" value="1"/>
</dbReference>
<organism evidence="3 4">
    <name type="scientific">Trichomonas vaginalis (strain ATCC PRA-98 / G3)</name>
    <dbReference type="NCBI Taxonomy" id="412133"/>
    <lineage>
        <taxon>Eukaryota</taxon>
        <taxon>Metamonada</taxon>
        <taxon>Parabasalia</taxon>
        <taxon>Trichomonadida</taxon>
        <taxon>Trichomonadidae</taxon>
        <taxon>Trichomonas</taxon>
    </lineage>
</organism>
<dbReference type="STRING" id="5722.A2GB93"/>
<feature type="domain" description="Guanylate cyclase" evidence="2">
    <location>
        <begin position="1131"/>
        <end position="1263"/>
    </location>
</feature>
<reference evidence="3" key="1">
    <citation type="submission" date="2006-10" db="EMBL/GenBank/DDBJ databases">
        <authorList>
            <person name="Amadeo P."/>
            <person name="Zhao Q."/>
            <person name="Wortman J."/>
            <person name="Fraser-Liggett C."/>
            <person name="Carlton J."/>
        </authorList>
    </citation>
    <scope>NUCLEOTIDE SEQUENCE</scope>
    <source>
        <strain evidence="3">G3</strain>
    </source>
</reference>
<dbReference type="Gene3D" id="3.30.450.20">
    <property type="entry name" value="PAS domain"/>
    <property type="match status" value="1"/>
</dbReference>
<dbReference type="SMART" id="SM00044">
    <property type="entry name" value="CYCc"/>
    <property type="match status" value="1"/>
</dbReference>
<dbReference type="SUPFAM" id="SSF55073">
    <property type="entry name" value="Nucleotide cyclase"/>
    <property type="match status" value="1"/>
</dbReference>
<dbReference type="GO" id="GO:0004383">
    <property type="term" value="F:guanylate cyclase activity"/>
    <property type="evidence" value="ECO:0000318"/>
    <property type="project" value="GO_Central"/>
</dbReference>
<dbReference type="Proteomes" id="UP000001542">
    <property type="component" value="Unassembled WGS sequence"/>
</dbReference>
<dbReference type="PANTHER" id="PTHR45655:SF13">
    <property type="entry name" value="SOLUBLE GUANYLATE CYCLASE GCY-32-RELATED"/>
    <property type="match status" value="1"/>
</dbReference>
<dbReference type="Pfam" id="PF00211">
    <property type="entry name" value="Guanylate_cyc"/>
    <property type="match status" value="1"/>
</dbReference>
<dbReference type="InterPro" id="IPR035965">
    <property type="entry name" value="PAS-like_dom_sf"/>
</dbReference>
<dbReference type="OrthoDB" id="60033at2759"/>
<proteinExistence type="predicted"/>
<dbReference type="SUPFAM" id="SSF55785">
    <property type="entry name" value="PYP-like sensor domain (PAS domain)"/>
    <property type="match status" value="1"/>
</dbReference>
<accession>A2GB93</accession>
<sequence>MIRLLGTAPDIDVKNIIVSWPQEYIEIYYRICMLALLPMVTELLRVDTPTFVPYVVIMFFSIIGMIILFVKRVNIFPNGRNILLNMYILCFTTALLSLIYAYTKAIQYIFIALDVVIVVAAYLIFKQVFLRQNKKVVDNLYSKFDDLIEHISSPKQCIDYMRVGLIYNAPCVYNHTLITWGMSRWPADQKLLLASGFIYYVLNVQYKDILETISNAVDLQPLDRTDTIFFFQIFKRLPTREAHLSRSLESVRRMYNIPKSSQRLFWESCQQRQWDEALMRAYNLNEDLDHINAVFTSLIFDNPSSDIVMQEFIKFADTIQGNHIIAAHAQAELNRRQIARAEDKETTTMQTQETGSQQQLSRLSSVRSSVYLSEFSEGGTVEDRVSAGLQHAFLARPIFWPKYFFIFITIISVLSFAAVVSAFAVTESVSTSMDNQVELSKEIHDMAHKISLMFGVSMLFTTHNVSSEDTITGQPFDSATSRRNLSLLSQQFDKLLSQSFSRHSYMPNNILLKWVDDTVQTDNTDTDITAQTKNDTVPTNPSLMTAIRIYQLRAMTLAYTPSNDLGTLKDPSPEAILVTYLYPATASVSKTMIKEISKALDSDQKTNDLMIYSVLACILGVSIILTVIFIPVTLIGYKREYDFMIAIIQSIPPKVCKKMMALDGKLQAGFASSEISFDSNSKKISKKYYKFCQISMLYVVSCVIVPLPLIISVVAFKKFQSSSEFICTVLQLSTDFVADFGFLCLYSYRIVSGFPSPYTRQEELDLLYQSGVSTTSSYRELFFGGTDAFPVGIMKKYPNLMEKISIQKCSVILGEGNFNVSCMSFHDMVFFIFDQINRICGIRDEDVPTKFNSNWWRKYYPVVNRALMEGITEYFQMLTTISNDFEQQRKILLISSLVLGIIFFIAIEVIAFSYMKLAMDPHLRRVLKPLTMLPPECLTECQLLYRYLQGDYDFPSRQLSREKKGKKTESAVPLIEFITEGVLVMTPDGTIIASNKKYHEMMSNTAEETLGLNIKNRMPQSLQPLFDVLQVVKSGGQYQPSTTIETVIFTEDDRDLQVRITLVVQQLQEHSSKPTCAFIIYDRSDLIKAQAQLRKEKANVEQLLDSILPHNIAVSLLNGQTEITFEAAKGLVLFSDLVSFTPMCSQMSAKQIMTVLNLLFTNFDNELAKYQRLTKLKTIGDAYVCATGIFEGDGPIEEAACEIVQFGIRMQEIVPMLNKKHNLSLRQRVGIHCGGPLICGVLGKEKPLFEVIGQTVELAEDMETYCLPEKVHISQPVVDLVAKLKLNLEERTGVTMHGIEGKTWTVVIEKQ</sequence>
<dbReference type="InterPro" id="IPR029787">
    <property type="entry name" value="Nucleotide_cyclase"/>
</dbReference>
<evidence type="ECO:0000313" key="3">
    <source>
        <dbReference type="EMBL" id="EAX85576.1"/>
    </source>
</evidence>
<reference evidence="3" key="2">
    <citation type="journal article" date="2007" name="Science">
        <title>Draft genome sequence of the sexually transmitted pathogen Trichomonas vaginalis.</title>
        <authorList>
            <person name="Carlton J.M."/>
            <person name="Hirt R.P."/>
            <person name="Silva J.C."/>
            <person name="Delcher A.L."/>
            <person name="Schatz M."/>
            <person name="Zhao Q."/>
            <person name="Wortman J.R."/>
            <person name="Bidwell S.L."/>
            <person name="Alsmark U.C.M."/>
            <person name="Besteiro S."/>
            <person name="Sicheritz-Ponten T."/>
            <person name="Noel C.J."/>
            <person name="Dacks J.B."/>
            <person name="Foster P.G."/>
            <person name="Simillion C."/>
            <person name="Van de Peer Y."/>
            <person name="Miranda-Saavedra D."/>
            <person name="Barton G.J."/>
            <person name="Westrop G.D."/>
            <person name="Mueller S."/>
            <person name="Dessi D."/>
            <person name="Fiori P.L."/>
            <person name="Ren Q."/>
            <person name="Paulsen I."/>
            <person name="Zhang H."/>
            <person name="Bastida-Corcuera F.D."/>
            <person name="Simoes-Barbosa A."/>
            <person name="Brown M.T."/>
            <person name="Hayes R.D."/>
            <person name="Mukherjee M."/>
            <person name="Okumura C.Y."/>
            <person name="Schneider R."/>
            <person name="Smith A.J."/>
            <person name="Vanacova S."/>
            <person name="Villalvazo M."/>
            <person name="Haas B.J."/>
            <person name="Pertea M."/>
            <person name="Feldblyum T.V."/>
            <person name="Utterback T.R."/>
            <person name="Shu C.L."/>
            <person name="Osoegawa K."/>
            <person name="de Jong P.J."/>
            <person name="Hrdy I."/>
            <person name="Horvathova L."/>
            <person name="Zubacova Z."/>
            <person name="Dolezal P."/>
            <person name="Malik S.B."/>
            <person name="Logsdon J.M. Jr."/>
            <person name="Henze K."/>
            <person name="Gupta A."/>
            <person name="Wang C.C."/>
            <person name="Dunne R.L."/>
            <person name="Upcroft J.A."/>
            <person name="Upcroft P."/>
            <person name="White O."/>
            <person name="Salzberg S.L."/>
            <person name="Tang P."/>
            <person name="Chiu C.-H."/>
            <person name="Lee Y.-S."/>
            <person name="Embley T.M."/>
            <person name="Coombs G.H."/>
            <person name="Mottram J.C."/>
            <person name="Tachezy J."/>
            <person name="Fraser-Liggett C.M."/>
            <person name="Johnson P.J."/>
        </authorList>
    </citation>
    <scope>NUCLEOTIDE SEQUENCE [LARGE SCALE GENOMIC DNA]</scope>
    <source>
        <strain evidence="3">G3</strain>
    </source>
</reference>
<feature type="transmembrane region" description="Helical" evidence="1">
    <location>
        <begin position="82"/>
        <end position="102"/>
    </location>
</feature>
<feature type="transmembrane region" description="Helical" evidence="1">
    <location>
        <begin position="403"/>
        <end position="425"/>
    </location>
</feature>
<dbReference type="InterPro" id="IPR001054">
    <property type="entry name" value="A/G_cyclase"/>
</dbReference>
<dbReference type="PANTHER" id="PTHR45655">
    <property type="entry name" value="GUANYLATE CYCLASE SOLUBLE SUBUNIT BETA-2"/>
    <property type="match status" value="1"/>
</dbReference>
<evidence type="ECO:0000256" key="1">
    <source>
        <dbReference type="SAM" id="Phobius"/>
    </source>
</evidence>
<dbReference type="GO" id="GO:0019934">
    <property type="term" value="P:cGMP-mediated signaling"/>
    <property type="evidence" value="ECO:0000318"/>
    <property type="project" value="GO_Central"/>
</dbReference>
<feature type="transmembrane region" description="Helical" evidence="1">
    <location>
        <begin position="891"/>
        <end position="915"/>
    </location>
</feature>
<dbReference type="VEuPathDB" id="TrichDB:TVAG_564290"/>
<keyword evidence="1" id="KW-1133">Transmembrane helix</keyword>
<name>A2GB93_TRIV3</name>
<evidence type="ECO:0000313" key="4">
    <source>
        <dbReference type="Proteomes" id="UP000001542"/>
    </source>
</evidence>
<feature type="transmembrane region" description="Helical" evidence="1">
    <location>
        <begin position="696"/>
        <end position="716"/>
    </location>
</feature>